<accession>A0A4D6E2F2</accession>
<organism evidence="1 2">
    <name type="scientific">Gordonia phage GodonK</name>
    <dbReference type="NCBI Taxonomy" id="2562192"/>
    <lineage>
        <taxon>Viruses</taxon>
        <taxon>Duplodnaviria</taxon>
        <taxon>Heunggongvirae</taxon>
        <taxon>Uroviricota</taxon>
        <taxon>Caudoviricetes</taxon>
        <taxon>Godonkavirus</taxon>
        <taxon>Godonkavirus godonK</taxon>
    </lineage>
</organism>
<dbReference type="KEGG" id="vg:55012901"/>
<dbReference type="Proteomes" id="UP000297070">
    <property type="component" value="Segment"/>
</dbReference>
<gene>
    <name evidence="1" type="primary">65</name>
    <name evidence="1" type="ORF">SEA_GODONK_65</name>
</gene>
<reference evidence="1 2" key="1">
    <citation type="submission" date="2019-03" db="EMBL/GenBank/DDBJ databases">
        <authorList>
            <person name="Douthitt C."/>
            <person name="D'Elia T."/>
            <person name="Bockoras C."/>
            <person name="Boss C."/>
            <person name="Clemons M."/>
            <person name="Green W."/>
            <person name="Harel H."/>
            <person name="Larralde J."/>
            <person name="Lopez M."/>
            <person name="Magana D."/>
            <person name="Miguel M."/>
            <person name="Muschweck L."/>
            <person name="Olivos K."/>
            <person name="Racette D."/>
            <person name="Reynolds M."/>
            <person name="Ru Y."/>
            <person name="Santana M."/>
            <person name="Simon R."/>
            <person name="Smotrilla K."/>
            <person name="Sufficool B."/>
            <person name="Tamayo B."/>
            <person name="Tirado E."/>
            <person name="Vajanyi M."/>
            <person name="Weger M."/>
            <person name="Wehr A."/>
            <person name="Whitaker K."/>
            <person name="Garlena R.A."/>
            <person name="Russell D.A."/>
            <person name="Pope W.H."/>
            <person name="Jacobs-Sera D."/>
            <person name="Hatfull G.F."/>
        </authorList>
    </citation>
    <scope>NUCLEOTIDE SEQUENCE [LARGE SCALE GENOMIC DNA]</scope>
</reference>
<dbReference type="EMBL" id="MK620899">
    <property type="protein sequence ID" value="QBZ72684.1"/>
    <property type="molecule type" value="Genomic_DNA"/>
</dbReference>
<sequence>MKPLLYVLATKRLTRLVVEDEITRPIRESVEENYWLNYLVNCKKCTSVWAAAAVLILGHVLPGKFIICTLGISEAVLLADELLSKTSDDPLWS</sequence>
<name>A0A4D6E2F2_9CAUD</name>
<keyword evidence="2" id="KW-1185">Reference proteome</keyword>
<evidence type="ECO:0000313" key="2">
    <source>
        <dbReference type="Proteomes" id="UP000297070"/>
    </source>
</evidence>
<proteinExistence type="predicted"/>
<dbReference type="GeneID" id="55012901"/>
<evidence type="ECO:0000313" key="1">
    <source>
        <dbReference type="EMBL" id="QBZ72684.1"/>
    </source>
</evidence>
<protein>
    <recommendedName>
        <fullName evidence="3">DUF1360 domain-containing protein</fullName>
    </recommendedName>
</protein>
<evidence type="ECO:0008006" key="3">
    <source>
        <dbReference type="Google" id="ProtNLM"/>
    </source>
</evidence>
<dbReference type="RefSeq" id="YP_009821449.1">
    <property type="nucleotide sequence ID" value="NC_048176.1"/>
</dbReference>